<keyword evidence="2" id="KW-0378">Hydrolase</keyword>
<dbReference type="AlphaFoldDB" id="A0A9W9W388"/>
<evidence type="ECO:0000313" key="3">
    <source>
        <dbReference type="Proteomes" id="UP001147747"/>
    </source>
</evidence>
<protein>
    <submittedName>
        <fullName evidence="2">Glycoside hydrolase family 55 protein</fullName>
    </submittedName>
</protein>
<proteinExistence type="predicted"/>
<comment type="caution">
    <text evidence="2">The sequence shown here is derived from an EMBL/GenBank/DDBJ whole genome shotgun (WGS) entry which is preliminary data.</text>
</comment>
<gene>
    <name evidence="2" type="ORF">N7509_005982</name>
</gene>
<name>A0A9W9W388_9EURO</name>
<reference evidence="2" key="1">
    <citation type="submission" date="2022-12" db="EMBL/GenBank/DDBJ databases">
        <authorList>
            <person name="Petersen C."/>
        </authorList>
    </citation>
    <scope>NUCLEOTIDE SEQUENCE</scope>
    <source>
        <strain evidence="2">IBT 29677</strain>
    </source>
</reference>
<dbReference type="OrthoDB" id="4355989at2759"/>
<keyword evidence="1" id="KW-0732">Signal</keyword>
<feature type="chain" id="PRO_5040792805" evidence="1">
    <location>
        <begin position="20"/>
        <end position="399"/>
    </location>
</feature>
<dbReference type="RefSeq" id="XP_056489921.1">
    <property type="nucleotide sequence ID" value="XM_056630619.1"/>
</dbReference>
<reference evidence="2" key="2">
    <citation type="journal article" date="2023" name="IMA Fungus">
        <title>Comparative genomic study of the Penicillium genus elucidates a diverse pangenome and 15 lateral gene transfer events.</title>
        <authorList>
            <person name="Petersen C."/>
            <person name="Sorensen T."/>
            <person name="Nielsen M.R."/>
            <person name="Sondergaard T.E."/>
            <person name="Sorensen J.L."/>
            <person name="Fitzpatrick D.A."/>
            <person name="Frisvad J.C."/>
            <person name="Nielsen K.L."/>
        </authorList>
    </citation>
    <scope>NUCLEOTIDE SEQUENCE</scope>
    <source>
        <strain evidence="2">IBT 29677</strain>
    </source>
</reference>
<accession>A0A9W9W388</accession>
<organism evidence="2 3">
    <name type="scientific">Penicillium cosmopolitanum</name>
    <dbReference type="NCBI Taxonomy" id="1131564"/>
    <lineage>
        <taxon>Eukaryota</taxon>
        <taxon>Fungi</taxon>
        <taxon>Dikarya</taxon>
        <taxon>Ascomycota</taxon>
        <taxon>Pezizomycotina</taxon>
        <taxon>Eurotiomycetes</taxon>
        <taxon>Eurotiomycetidae</taxon>
        <taxon>Eurotiales</taxon>
        <taxon>Aspergillaceae</taxon>
        <taxon>Penicillium</taxon>
    </lineage>
</organism>
<dbReference type="Proteomes" id="UP001147747">
    <property type="component" value="Unassembled WGS sequence"/>
</dbReference>
<dbReference type="EMBL" id="JAPZBU010000006">
    <property type="protein sequence ID" value="KAJ5397869.1"/>
    <property type="molecule type" value="Genomic_DNA"/>
</dbReference>
<sequence length="399" mass="41316">MYLKSSLVAILSVALTALSQEPGGATAPFAIITATETSGNTNPGDVSFILSPEGKDRLSALFEEVAAACANTRVKRSGSCELSQLSRPGAGGGVLEFDIDFGINIPMFTAGDVAVALQSVPAAVAVAFIAYVIGNGKVPDAVKIPATDTIKTTTAEATSTTEDGDLAPYVTTNYPEVLPTEAVDSDEAYALDSFMQAFLLSYFPTQTELTGLPTLTNTASTTPGTISISTPAGSSCAKTATSELCTVPREPCATSVTCFPEIRRPVDKYGAVRPDQYREAADKACAAFANKGTLEANLGRGSYVYQAKDGSVPYWFNVGVSSGSQTCKDEKLDDPIGDGSHTCSSILKDSIFGCNNGGRGGFVQVGCLTYAFDVCSGNGDIEAEGACFTSGMGAPWVVT</sequence>
<evidence type="ECO:0000313" key="2">
    <source>
        <dbReference type="EMBL" id="KAJ5397869.1"/>
    </source>
</evidence>
<feature type="signal peptide" evidence="1">
    <location>
        <begin position="1"/>
        <end position="19"/>
    </location>
</feature>
<dbReference type="GO" id="GO:0016787">
    <property type="term" value="F:hydrolase activity"/>
    <property type="evidence" value="ECO:0007669"/>
    <property type="project" value="UniProtKB-KW"/>
</dbReference>
<evidence type="ECO:0000256" key="1">
    <source>
        <dbReference type="SAM" id="SignalP"/>
    </source>
</evidence>
<keyword evidence="3" id="KW-1185">Reference proteome</keyword>
<dbReference type="GeneID" id="81369599"/>